<sequence length="387" mass="44113">MYGKFSVQAPPPRPPPRHIEGWPAGVPQPNEAPVNGINRVVISETNRNPNVHWPSVPIDPAVDRRFHLLASAINIGLEWHETDRGRSVLRRLGREVLAHWARRGYALPQPVDPNTLDRRVNYFLAKMRQAFPSIWISPELRAGSIASTEKFPEGAGLVLDDFRPPQAYCIKVNESIVNSMARNDTEFWRPIGRKEKQADYDQAKAKAFTRHQRFQFIFATAAFHELCHCFIGYLAQSPHENTPKRVTYLDYAQDGGGESGRWAERAFFGGSMEFYIDPQDGLEHIYILEEDEVAWQILPQTIREFISEPRHVTAAPAIASQGVKRSQRISRRFRPLGHNVSPPASIATTRTMMALDAIRTSKRYNLRIQELRMLPRDPRVTLVAVRA</sequence>
<evidence type="ECO:0000313" key="3">
    <source>
        <dbReference type="Proteomes" id="UP001295740"/>
    </source>
</evidence>
<proteinExistence type="predicted"/>
<dbReference type="Proteomes" id="UP001295740">
    <property type="component" value="Unassembled WGS sequence"/>
</dbReference>
<evidence type="ECO:0000313" key="2">
    <source>
        <dbReference type="EMBL" id="CAJ2500534.1"/>
    </source>
</evidence>
<dbReference type="EMBL" id="CAUWAG010000003">
    <property type="protein sequence ID" value="CAJ2500534.1"/>
    <property type="molecule type" value="Genomic_DNA"/>
</dbReference>
<evidence type="ECO:0000256" key="1">
    <source>
        <dbReference type="SAM" id="MobiDB-lite"/>
    </source>
</evidence>
<comment type="caution">
    <text evidence="2">The sequence shown here is derived from an EMBL/GenBank/DDBJ whole genome shotgun (WGS) entry which is preliminary data.</text>
</comment>
<accession>A0AAI8YAW9</accession>
<name>A0AAI8YAW9_9PEZI</name>
<feature type="region of interest" description="Disordered" evidence="1">
    <location>
        <begin position="1"/>
        <end position="30"/>
    </location>
</feature>
<organism evidence="2 3">
    <name type="scientific">Anthostomella pinea</name>
    <dbReference type="NCBI Taxonomy" id="933095"/>
    <lineage>
        <taxon>Eukaryota</taxon>
        <taxon>Fungi</taxon>
        <taxon>Dikarya</taxon>
        <taxon>Ascomycota</taxon>
        <taxon>Pezizomycotina</taxon>
        <taxon>Sordariomycetes</taxon>
        <taxon>Xylariomycetidae</taxon>
        <taxon>Xylariales</taxon>
        <taxon>Xylariaceae</taxon>
        <taxon>Anthostomella</taxon>
    </lineage>
</organism>
<protein>
    <submittedName>
        <fullName evidence="2">Uu.00g033870.m01.CDS01</fullName>
    </submittedName>
</protein>
<keyword evidence="3" id="KW-1185">Reference proteome</keyword>
<dbReference type="AlphaFoldDB" id="A0AAI8YAW9"/>
<gene>
    <name evidence="2" type="ORF">KHLLAP_LOCUS1002</name>
</gene>
<reference evidence="2" key="1">
    <citation type="submission" date="2023-10" db="EMBL/GenBank/DDBJ databases">
        <authorList>
            <person name="Hackl T."/>
        </authorList>
    </citation>
    <scope>NUCLEOTIDE SEQUENCE</scope>
</reference>